<dbReference type="GO" id="GO:0005634">
    <property type="term" value="C:nucleus"/>
    <property type="evidence" value="ECO:0007669"/>
    <property type="project" value="TreeGrafter"/>
</dbReference>
<dbReference type="STRING" id="930990.A0A067N201"/>
<dbReference type="PANTHER" id="PTHR42748:SF7">
    <property type="entry name" value="NMRA LIKE REDOX SENSOR 1-RELATED"/>
    <property type="match status" value="1"/>
</dbReference>
<dbReference type="PANTHER" id="PTHR42748">
    <property type="entry name" value="NITROGEN METABOLITE REPRESSION PROTEIN NMRA FAMILY MEMBER"/>
    <property type="match status" value="1"/>
</dbReference>
<dbReference type="InterPro" id="IPR008030">
    <property type="entry name" value="NmrA-like"/>
</dbReference>
<dbReference type="InterPro" id="IPR036291">
    <property type="entry name" value="NAD(P)-bd_dom_sf"/>
</dbReference>
<feature type="domain" description="NmrA-like" evidence="3">
    <location>
        <begin position="7"/>
        <end position="249"/>
    </location>
</feature>
<proteinExistence type="inferred from homology"/>
<sequence>MSETPRVILVAGATGVQGRSFIEALKPEGSAPPAFRVLALTRQPDSQSAKDLASSNQHVQVVQGDLDKPETIRKVFVDAGGEGAIYGVFCVLAFPGLGKDAEGEEKQGKSLADIALEYKVQHYIFSSYERGGTSMDHVLKLDRKAKFDIENYVMALGDKGLPWTIIRPTFFMENFLGSIGRVTATVLRVGLKEDTKVNLVAAKDIGSVAAAVFQNPEKTKGRAMSITSDHVTTAEIEASYKRGTGKDIPSVPNFVGRALLAINAHARGVTEDIERVHEMISNPTDDTYRLSQELTDDIHPQKTTFEQWSRDLVEKGKRDEAETPKKGWNGVSLLHLLQGKL</sequence>
<keyword evidence="2" id="KW-0521">NADP</keyword>
<evidence type="ECO:0000259" key="3">
    <source>
        <dbReference type="Pfam" id="PF05368"/>
    </source>
</evidence>
<name>A0A067N201_BOTB1</name>
<accession>A0A067N201</accession>
<evidence type="ECO:0000256" key="1">
    <source>
        <dbReference type="ARBA" id="ARBA00006328"/>
    </source>
</evidence>
<organism evidence="4 5">
    <name type="scientific">Botryobasidium botryosum (strain FD-172 SS1)</name>
    <dbReference type="NCBI Taxonomy" id="930990"/>
    <lineage>
        <taxon>Eukaryota</taxon>
        <taxon>Fungi</taxon>
        <taxon>Dikarya</taxon>
        <taxon>Basidiomycota</taxon>
        <taxon>Agaricomycotina</taxon>
        <taxon>Agaricomycetes</taxon>
        <taxon>Cantharellales</taxon>
        <taxon>Botryobasidiaceae</taxon>
        <taxon>Botryobasidium</taxon>
    </lineage>
</organism>
<dbReference type="Gene3D" id="3.90.25.10">
    <property type="entry name" value="UDP-galactose 4-epimerase, domain 1"/>
    <property type="match status" value="1"/>
</dbReference>
<dbReference type="OrthoDB" id="9997102at2759"/>
<dbReference type="InParanoid" id="A0A067N201"/>
<dbReference type="EMBL" id="KL198017">
    <property type="protein sequence ID" value="KDQ20985.1"/>
    <property type="molecule type" value="Genomic_DNA"/>
</dbReference>
<dbReference type="Pfam" id="PF05368">
    <property type="entry name" value="NmrA"/>
    <property type="match status" value="1"/>
</dbReference>
<evidence type="ECO:0000313" key="5">
    <source>
        <dbReference type="Proteomes" id="UP000027195"/>
    </source>
</evidence>
<evidence type="ECO:0000313" key="4">
    <source>
        <dbReference type="EMBL" id="KDQ20985.1"/>
    </source>
</evidence>
<evidence type="ECO:0000256" key="2">
    <source>
        <dbReference type="ARBA" id="ARBA00022857"/>
    </source>
</evidence>
<dbReference type="SUPFAM" id="SSF51735">
    <property type="entry name" value="NAD(P)-binding Rossmann-fold domains"/>
    <property type="match status" value="1"/>
</dbReference>
<dbReference type="AlphaFoldDB" id="A0A067N201"/>
<dbReference type="HOGENOM" id="CLU_007383_8_4_1"/>
<protein>
    <recommendedName>
        <fullName evidence="3">NmrA-like domain-containing protein</fullName>
    </recommendedName>
</protein>
<comment type="similarity">
    <text evidence="1">Belongs to the NmrA-type oxidoreductase family.</text>
</comment>
<keyword evidence="5" id="KW-1185">Reference proteome</keyword>
<dbReference type="InterPro" id="IPR051164">
    <property type="entry name" value="NmrA-like_oxidored"/>
</dbReference>
<reference evidence="5" key="1">
    <citation type="journal article" date="2014" name="Proc. Natl. Acad. Sci. U.S.A.">
        <title>Extensive sampling of basidiomycete genomes demonstrates inadequacy of the white-rot/brown-rot paradigm for wood decay fungi.</title>
        <authorList>
            <person name="Riley R."/>
            <person name="Salamov A.A."/>
            <person name="Brown D.W."/>
            <person name="Nagy L.G."/>
            <person name="Floudas D."/>
            <person name="Held B.W."/>
            <person name="Levasseur A."/>
            <person name="Lombard V."/>
            <person name="Morin E."/>
            <person name="Otillar R."/>
            <person name="Lindquist E.A."/>
            <person name="Sun H."/>
            <person name="LaButti K.M."/>
            <person name="Schmutz J."/>
            <person name="Jabbour D."/>
            <person name="Luo H."/>
            <person name="Baker S.E."/>
            <person name="Pisabarro A.G."/>
            <person name="Walton J.D."/>
            <person name="Blanchette R.A."/>
            <person name="Henrissat B."/>
            <person name="Martin F."/>
            <person name="Cullen D."/>
            <person name="Hibbett D.S."/>
            <person name="Grigoriev I.V."/>
        </authorList>
    </citation>
    <scope>NUCLEOTIDE SEQUENCE [LARGE SCALE GENOMIC DNA]</scope>
    <source>
        <strain evidence="5">FD-172 SS1</strain>
    </source>
</reference>
<dbReference type="Gene3D" id="3.40.50.720">
    <property type="entry name" value="NAD(P)-binding Rossmann-like Domain"/>
    <property type="match status" value="1"/>
</dbReference>
<dbReference type="Proteomes" id="UP000027195">
    <property type="component" value="Unassembled WGS sequence"/>
</dbReference>
<gene>
    <name evidence="4" type="ORF">BOTBODRAFT_51008</name>
</gene>